<feature type="transmembrane region" description="Helical" evidence="2">
    <location>
        <begin position="83"/>
        <end position="103"/>
    </location>
</feature>
<comment type="caution">
    <text evidence="4">The sequence shown here is derived from an EMBL/GenBank/DDBJ whole genome shotgun (WGS) entry which is preliminary data.</text>
</comment>
<keyword evidence="2" id="KW-0812">Transmembrane</keyword>
<dbReference type="InterPro" id="IPR002931">
    <property type="entry name" value="Transglutaminase-like"/>
</dbReference>
<dbReference type="OrthoDB" id="9804023at2"/>
<evidence type="ECO:0000313" key="4">
    <source>
        <dbReference type="EMBL" id="ROR92045.1"/>
    </source>
</evidence>
<feature type="region of interest" description="Disordered" evidence="1">
    <location>
        <begin position="574"/>
        <end position="628"/>
    </location>
</feature>
<evidence type="ECO:0000313" key="5">
    <source>
        <dbReference type="Proteomes" id="UP000281738"/>
    </source>
</evidence>
<feature type="transmembrane region" description="Helical" evidence="2">
    <location>
        <begin position="195"/>
        <end position="211"/>
    </location>
</feature>
<dbReference type="GO" id="GO:0006508">
    <property type="term" value="P:proteolysis"/>
    <property type="evidence" value="ECO:0007669"/>
    <property type="project" value="UniProtKB-KW"/>
</dbReference>
<dbReference type="Pfam" id="PF01841">
    <property type="entry name" value="Transglut_core"/>
    <property type="match status" value="1"/>
</dbReference>
<dbReference type="GO" id="GO:0008233">
    <property type="term" value="F:peptidase activity"/>
    <property type="evidence" value="ECO:0007669"/>
    <property type="project" value="UniProtKB-KW"/>
</dbReference>
<sequence>MTTTAPPAGSATTGPPSEASPAPRPRGPWRPVPAVVGFLAAWVALFSWSGMIAEPSGFLVPVGVGGLVLALVGSLLRLARVASYAVAAVQAVLGVLLLNLFFASGQSLLGVVPTGASLQRLAVLVENGARALNYYAAPVESFATSTQALLAACGLLVVYAVDVLALGLRRPPLAALPLLVALSVPVTILLEDLALPVFVVVALLFVRLLAAERHDRWARGRDALPRRGPDDGRTVAEPGRGLVWQVSLAAVALALLVAPLVPVSDALPDDGTGEGPGTGAGDIRLNTTVNPFISLRRELIEQTATPLVYARTDADQTAYLRTTVLDSFTGQQWRPSQRDLPSDNLADGVLPGPPGLAAGTGGPEADWDFELASAYSTSWLPLPYPLREIAVEGNWRYDERTFDVALVRGRAPQGLEYAARSFTPRVTAAQLDSALRPPASVRETGTALPRDLPPVIAQTAREVTAGADTAFAQAVALQDWFRTSGGFTYSLEQRNGSGMQLLADFVTTDRIGYCEQFAAAMATMARTLGIPARIAVGFLSPEQQPDGRLLYTSDTRHAWPELYFSGAGWVRFEPTPGGRTGATPSYTRQSPDEPTAAPTPSDEASPEAAPEPEQLPEDAADGSGGGGPLPWGSLLVPVALVLLAGGPTLVRRRQRDRRLGGASGSPDGPTAEDAWAELRAVVLDEGRDWPSTRTPREQARRVLAQADGADPQDLSRLEAMLVEVERDRYSGAGGVRQAVRTEDVRDTLATWQRLLRRTDEGRVARWRRRWWPASLTTR</sequence>
<dbReference type="RefSeq" id="WP_123391659.1">
    <property type="nucleotide sequence ID" value="NZ_RKHO01000001.1"/>
</dbReference>
<dbReference type="Proteomes" id="UP000281738">
    <property type="component" value="Unassembled WGS sequence"/>
</dbReference>
<dbReference type="PANTHER" id="PTHR42736:SF1">
    <property type="entry name" value="PROTEIN-GLUTAMINE GAMMA-GLUTAMYLTRANSFERASE"/>
    <property type="match status" value="1"/>
</dbReference>
<keyword evidence="4" id="KW-0378">Hydrolase</keyword>
<dbReference type="InterPro" id="IPR021878">
    <property type="entry name" value="TgpA_N"/>
</dbReference>
<feature type="transmembrane region" description="Helical" evidence="2">
    <location>
        <begin position="32"/>
        <end position="52"/>
    </location>
</feature>
<dbReference type="Gene3D" id="3.10.620.30">
    <property type="match status" value="1"/>
</dbReference>
<evidence type="ECO:0000256" key="2">
    <source>
        <dbReference type="SAM" id="Phobius"/>
    </source>
</evidence>
<feature type="region of interest" description="Disordered" evidence="1">
    <location>
        <begin position="1"/>
        <end position="26"/>
    </location>
</feature>
<feature type="transmembrane region" description="Helical" evidence="2">
    <location>
        <begin position="242"/>
        <end position="261"/>
    </location>
</feature>
<reference evidence="4 5" key="1">
    <citation type="submission" date="2018-11" db="EMBL/GenBank/DDBJ databases">
        <title>Sequencing the genomes of 1000 actinobacteria strains.</title>
        <authorList>
            <person name="Klenk H.-P."/>
        </authorList>
    </citation>
    <scope>NUCLEOTIDE SEQUENCE [LARGE SCALE GENOMIC DNA]</scope>
    <source>
        <strain evidence="4 5">DSM 12652</strain>
    </source>
</reference>
<keyword evidence="2" id="KW-0472">Membrane</keyword>
<evidence type="ECO:0000256" key="1">
    <source>
        <dbReference type="SAM" id="MobiDB-lite"/>
    </source>
</evidence>
<dbReference type="SMART" id="SM00460">
    <property type="entry name" value="TGc"/>
    <property type="match status" value="1"/>
</dbReference>
<feature type="transmembrane region" description="Helical" evidence="2">
    <location>
        <begin position="148"/>
        <end position="166"/>
    </location>
</feature>
<feature type="compositionally biased region" description="Low complexity" evidence="1">
    <location>
        <begin position="593"/>
        <end position="612"/>
    </location>
</feature>
<keyword evidence="2" id="KW-1133">Transmembrane helix</keyword>
<keyword evidence="4" id="KW-0645">Protease</keyword>
<dbReference type="SUPFAM" id="SSF54001">
    <property type="entry name" value="Cysteine proteinases"/>
    <property type="match status" value="1"/>
</dbReference>
<dbReference type="Pfam" id="PF11992">
    <property type="entry name" value="TgpA_N"/>
    <property type="match status" value="1"/>
</dbReference>
<accession>A0A3N2CWY5</accession>
<gene>
    <name evidence="4" type="ORF">EDD33_2929</name>
</gene>
<feature type="region of interest" description="Disordered" evidence="1">
    <location>
        <begin position="654"/>
        <end position="673"/>
    </location>
</feature>
<feature type="transmembrane region" description="Helical" evidence="2">
    <location>
        <begin position="173"/>
        <end position="189"/>
    </location>
</feature>
<dbReference type="InterPro" id="IPR052901">
    <property type="entry name" value="Bact_TGase-like"/>
</dbReference>
<feature type="transmembrane region" description="Helical" evidence="2">
    <location>
        <begin position="58"/>
        <end position="76"/>
    </location>
</feature>
<dbReference type="AlphaFoldDB" id="A0A3N2CWY5"/>
<keyword evidence="5" id="KW-1185">Reference proteome</keyword>
<dbReference type="EMBL" id="RKHO01000001">
    <property type="protein sequence ID" value="ROR92045.1"/>
    <property type="molecule type" value="Genomic_DNA"/>
</dbReference>
<proteinExistence type="predicted"/>
<evidence type="ECO:0000259" key="3">
    <source>
        <dbReference type="SMART" id="SM00460"/>
    </source>
</evidence>
<dbReference type="InterPro" id="IPR038765">
    <property type="entry name" value="Papain-like_cys_pep_sf"/>
</dbReference>
<organism evidence="4 5">
    <name type="scientific">Nocardioides aurantiacus</name>
    <dbReference type="NCBI Taxonomy" id="86796"/>
    <lineage>
        <taxon>Bacteria</taxon>
        <taxon>Bacillati</taxon>
        <taxon>Actinomycetota</taxon>
        <taxon>Actinomycetes</taxon>
        <taxon>Propionibacteriales</taxon>
        <taxon>Nocardioidaceae</taxon>
        <taxon>Nocardioides</taxon>
    </lineage>
</organism>
<feature type="compositionally biased region" description="Low complexity" evidence="1">
    <location>
        <begin position="1"/>
        <end position="21"/>
    </location>
</feature>
<dbReference type="PANTHER" id="PTHR42736">
    <property type="entry name" value="PROTEIN-GLUTAMINE GAMMA-GLUTAMYLTRANSFERASE"/>
    <property type="match status" value="1"/>
</dbReference>
<feature type="domain" description="Transglutaminase-like" evidence="3">
    <location>
        <begin position="506"/>
        <end position="576"/>
    </location>
</feature>
<protein>
    <submittedName>
        <fullName evidence="4">Transglutaminase-like putative cysteine protease</fullName>
    </submittedName>
</protein>
<name>A0A3N2CWY5_9ACTN</name>